<geneLocation type="plasmid" evidence="3">
    <name>pMaq22A_2p DNA</name>
</geneLocation>
<dbReference type="KEGG" id="maqu:Maq22A_2p42020"/>
<reference evidence="2 3" key="1">
    <citation type="journal article" date="2015" name="Genome Announc.">
        <title>Complete Genome Sequence of Methylobacterium aquaticum Strain 22A, Isolated from Racomitrium japonicum Moss.</title>
        <authorList>
            <person name="Tani A."/>
            <person name="Ogura Y."/>
            <person name="Hayashi T."/>
            <person name="Kimbara K."/>
        </authorList>
    </citation>
    <scope>NUCLEOTIDE SEQUENCE [LARGE SCALE GENOMIC DNA]</scope>
    <source>
        <strain evidence="2 3">MA-22A</strain>
        <plasmid evidence="3">Plasmid pMaq22A_2p DNA</plasmid>
    </source>
</reference>
<dbReference type="Proteomes" id="UP000061432">
    <property type="component" value="Plasmid pMaq22A_2p"/>
</dbReference>
<gene>
    <name evidence="2" type="primary">iclR</name>
    <name evidence="2" type="ORF">Maq22A_2p42020</name>
</gene>
<dbReference type="OrthoDB" id="9807558at2"/>
<keyword evidence="2" id="KW-0614">Plasmid</keyword>
<dbReference type="AlphaFoldDB" id="A0A0C6FX48"/>
<sequence length="85" mass="8813">MLKGLLASLRENAYASMNKDYSRTSYNGVASAIGVPVLIGGVAVGSLNLMNLRNSLDEADVVARFVARLPAAAEITDAVSAMRGG</sequence>
<keyword evidence="1" id="KW-1133">Transmembrane helix</keyword>
<accession>A0A0C6FX48</accession>
<dbReference type="Gene3D" id="3.30.450.40">
    <property type="match status" value="1"/>
</dbReference>
<dbReference type="RefSeq" id="WP_060851214.1">
    <property type="nucleotide sequence ID" value="NZ_AP014706.1"/>
</dbReference>
<name>A0A0C6FX48_9HYPH</name>
<protein>
    <submittedName>
        <fullName evidence="2">Transcriptional regulator</fullName>
    </submittedName>
</protein>
<dbReference type="InterPro" id="IPR029016">
    <property type="entry name" value="GAF-like_dom_sf"/>
</dbReference>
<dbReference type="EMBL" id="AP014706">
    <property type="protein sequence ID" value="BAQ50154.1"/>
    <property type="molecule type" value="Genomic_DNA"/>
</dbReference>
<evidence type="ECO:0000313" key="2">
    <source>
        <dbReference type="EMBL" id="BAQ50154.1"/>
    </source>
</evidence>
<evidence type="ECO:0000313" key="3">
    <source>
        <dbReference type="Proteomes" id="UP000061432"/>
    </source>
</evidence>
<keyword evidence="1" id="KW-0812">Transmembrane</keyword>
<organism evidence="2 3">
    <name type="scientific">Methylobacterium aquaticum</name>
    <dbReference type="NCBI Taxonomy" id="270351"/>
    <lineage>
        <taxon>Bacteria</taxon>
        <taxon>Pseudomonadati</taxon>
        <taxon>Pseudomonadota</taxon>
        <taxon>Alphaproteobacteria</taxon>
        <taxon>Hyphomicrobiales</taxon>
        <taxon>Methylobacteriaceae</taxon>
        <taxon>Methylobacterium</taxon>
    </lineage>
</organism>
<evidence type="ECO:0000256" key="1">
    <source>
        <dbReference type="SAM" id="Phobius"/>
    </source>
</evidence>
<feature type="transmembrane region" description="Helical" evidence="1">
    <location>
        <begin position="26"/>
        <end position="47"/>
    </location>
</feature>
<reference evidence="3" key="2">
    <citation type="submission" date="2015-01" db="EMBL/GenBank/DDBJ databases">
        <title>Complete genome sequence of Methylobacterium aquaticum strain 22A.</title>
        <authorList>
            <person name="Tani A."/>
            <person name="Ogura Y."/>
            <person name="Hayashi T."/>
        </authorList>
    </citation>
    <scope>NUCLEOTIDE SEQUENCE [LARGE SCALE GENOMIC DNA]</scope>
    <source>
        <strain evidence="3">MA-22A</strain>
        <plasmid evidence="3">Plasmid pMaq22A_2p DNA</plasmid>
    </source>
</reference>
<proteinExistence type="predicted"/>
<keyword evidence="1" id="KW-0472">Membrane</keyword>